<protein>
    <recommendedName>
        <fullName evidence="4">EamA domain-containing protein</fullName>
    </recommendedName>
</protein>
<feature type="transmembrane region" description="Helical" evidence="1">
    <location>
        <begin position="99"/>
        <end position="130"/>
    </location>
</feature>
<evidence type="ECO:0000313" key="3">
    <source>
        <dbReference type="Proteomes" id="UP001299546"/>
    </source>
</evidence>
<dbReference type="SUPFAM" id="SSF103481">
    <property type="entry name" value="Multidrug resistance efflux transporter EmrE"/>
    <property type="match status" value="2"/>
</dbReference>
<keyword evidence="1" id="KW-0812">Transmembrane</keyword>
<accession>A0ABS8DE70</accession>
<comment type="caution">
    <text evidence="2">The sequence shown here is derived from an EMBL/GenBank/DDBJ whole genome shotgun (WGS) entry which is preliminary data.</text>
</comment>
<dbReference type="Proteomes" id="UP001299546">
    <property type="component" value="Unassembled WGS sequence"/>
</dbReference>
<feature type="transmembrane region" description="Helical" evidence="1">
    <location>
        <begin position="142"/>
        <end position="164"/>
    </location>
</feature>
<evidence type="ECO:0000256" key="1">
    <source>
        <dbReference type="SAM" id="Phobius"/>
    </source>
</evidence>
<name>A0ABS8DE70_9FIRM</name>
<reference evidence="2 3" key="1">
    <citation type="submission" date="2021-10" db="EMBL/GenBank/DDBJ databases">
        <title>Collection of gut derived symbiotic bacterial strains cultured from healthy donors.</title>
        <authorList>
            <person name="Lin H."/>
            <person name="Littmann E."/>
            <person name="Kohout C."/>
            <person name="Pamer E.G."/>
        </authorList>
    </citation>
    <scope>NUCLEOTIDE SEQUENCE [LARGE SCALE GENOMIC DNA]</scope>
    <source>
        <strain evidence="2 3">DFI.1.165</strain>
    </source>
</reference>
<feature type="transmembrane region" description="Helical" evidence="1">
    <location>
        <begin position="176"/>
        <end position="193"/>
    </location>
</feature>
<gene>
    <name evidence="2" type="ORF">LIZ65_05380</name>
</gene>
<feature type="transmembrane region" description="Helical" evidence="1">
    <location>
        <begin position="232"/>
        <end position="253"/>
    </location>
</feature>
<dbReference type="EMBL" id="JAJCIS010000002">
    <property type="protein sequence ID" value="MCB7386713.1"/>
    <property type="molecule type" value="Genomic_DNA"/>
</dbReference>
<feature type="transmembrane region" description="Helical" evidence="1">
    <location>
        <begin position="59"/>
        <end position="79"/>
    </location>
</feature>
<dbReference type="InterPro" id="IPR037185">
    <property type="entry name" value="EmrE-like"/>
</dbReference>
<feature type="transmembrane region" description="Helical" evidence="1">
    <location>
        <begin position="31"/>
        <end position="47"/>
    </location>
</feature>
<proteinExistence type="predicted"/>
<evidence type="ECO:0008006" key="4">
    <source>
        <dbReference type="Google" id="ProtNLM"/>
    </source>
</evidence>
<keyword evidence="1" id="KW-1133">Transmembrane helix</keyword>
<organism evidence="2 3">
    <name type="scientific">Bariatricus massiliensis</name>
    <dbReference type="NCBI Taxonomy" id="1745713"/>
    <lineage>
        <taxon>Bacteria</taxon>
        <taxon>Bacillati</taxon>
        <taxon>Bacillota</taxon>
        <taxon>Clostridia</taxon>
        <taxon>Lachnospirales</taxon>
        <taxon>Lachnospiraceae</taxon>
        <taxon>Bariatricus</taxon>
    </lineage>
</organism>
<feature type="transmembrane region" description="Helical" evidence="1">
    <location>
        <begin position="205"/>
        <end position="226"/>
    </location>
</feature>
<evidence type="ECO:0000313" key="2">
    <source>
        <dbReference type="EMBL" id="MCB7386713.1"/>
    </source>
</evidence>
<dbReference type="RefSeq" id="WP_066736475.1">
    <property type="nucleotide sequence ID" value="NZ_JAJCIQ010000002.1"/>
</dbReference>
<keyword evidence="3" id="KW-1185">Reference proteome</keyword>
<keyword evidence="1" id="KW-0472">Membrane</keyword>
<dbReference type="Gene3D" id="1.10.3730.20">
    <property type="match status" value="2"/>
</dbReference>
<sequence>MIFLAAAIGANVCMTFLMKYSETHQGNRYALNIWNYLTGTIVSFLLLKDKSRLIVRDGGVTLGLAAFNGILFVAALVMIQKSILRNGAPLTTTFNRLGILIPTVFSAVLFGEIPEGVQVLGLLLCVFAIIYMNTGKEEERPAFAAGLLLIFILGGMVDFMSKIYSRYFGGENQKYFVLYTFLSACIVSTVMFFRQKQKMRLQDVLIGIGVGIPNQLTTLFILWASMKLPAYIVYPTYSAGLILLVNIINFVVFREKLSRRQYAATGLIGAGLICINIIG</sequence>